<comment type="caution">
    <text evidence="2">The sequence shown here is derived from an EMBL/GenBank/DDBJ whole genome shotgun (WGS) entry which is preliminary data.</text>
</comment>
<organism evidence="2 3">
    <name type="scientific">Siccirubricoccus soli</name>
    <dbReference type="NCBI Taxonomy" id="2899147"/>
    <lineage>
        <taxon>Bacteria</taxon>
        <taxon>Pseudomonadati</taxon>
        <taxon>Pseudomonadota</taxon>
        <taxon>Alphaproteobacteria</taxon>
        <taxon>Acetobacterales</taxon>
        <taxon>Roseomonadaceae</taxon>
        <taxon>Siccirubricoccus</taxon>
    </lineage>
</organism>
<accession>A0ABT1DC32</accession>
<protein>
    <submittedName>
        <fullName evidence="2">PEP-CTERM sorting domain-containing protein</fullName>
    </submittedName>
</protein>
<dbReference type="InterPro" id="IPR013424">
    <property type="entry name" value="Ice-binding_C"/>
</dbReference>
<dbReference type="NCBIfam" id="TIGR02595">
    <property type="entry name" value="PEP_CTERM"/>
    <property type="match status" value="1"/>
</dbReference>
<feature type="signal peptide" evidence="1">
    <location>
        <begin position="1"/>
        <end position="24"/>
    </location>
</feature>
<reference evidence="2 3" key="1">
    <citation type="submission" date="2021-12" db="EMBL/GenBank/DDBJ databases">
        <title>Siccirubricoccus leaddurans sp. nov., a high concentration Zn2+ tolerance bacterium.</title>
        <authorList>
            <person name="Cao Y."/>
        </authorList>
    </citation>
    <scope>NUCLEOTIDE SEQUENCE [LARGE SCALE GENOMIC DNA]</scope>
    <source>
        <strain evidence="2 3">KC 17139</strain>
    </source>
</reference>
<sequence length="200" mass="20270">MLRGATLAAAIGVIASLAAAPARAALVSCPAAFTTSPTGKVEDATGALTAASACQYVTPADNSNVANIANINTAGFFGFSDWASNGQTQMGGSASTGQSGTWSIANVNFALYDYIIVFKDGAGTNLIAFLLNELFSSGSWSTPFTGAAFSDLNPNQSKDVSHMTIARRDAASTAVPEPAGLALLGSALLGLGVTRRRRGT</sequence>
<proteinExistence type="predicted"/>
<dbReference type="EMBL" id="JAFIRR010000173">
    <property type="protein sequence ID" value="MCO6419132.1"/>
    <property type="molecule type" value="Genomic_DNA"/>
</dbReference>
<keyword evidence="3" id="KW-1185">Reference proteome</keyword>
<dbReference type="Proteomes" id="UP001523392">
    <property type="component" value="Unassembled WGS sequence"/>
</dbReference>
<evidence type="ECO:0000313" key="2">
    <source>
        <dbReference type="EMBL" id="MCO6419132.1"/>
    </source>
</evidence>
<gene>
    <name evidence="2" type="ORF">JYK14_23650</name>
</gene>
<name>A0ABT1DC32_9PROT</name>
<keyword evidence="1" id="KW-0732">Signal</keyword>
<evidence type="ECO:0000313" key="3">
    <source>
        <dbReference type="Proteomes" id="UP001523392"/>
    </source>
</evidence>
<evidence type="ECO:0000256" key="1">
    <source>
        <dbReference type="SAM" id="SignalP"/>
    </source>
</evidence>
<dbReference type="RefSeq" id="WP_252955755.1">
    <property type="nucleotide sequence ID" value="NZ_JAFIRR010000173.1"/>
</dbReference>
<feature type="chain" id="PRO_5045130775" evidence="1">
    <location>
        <begin position="25"/>
        <end position="200"/>
    </location>
</feature>